<dbReference type="Proteomes" id="UP000663852">
    <property type="component" value="Unassembled WGS sequence"/>
</dbReference>
<evidence type="ECO:0000313" key="4">
    <source>
        <dbReference type="Proteomes" id="UP000663828"/>
    </source>
</evidence>
<evidence type="ECO:0000313" key="3">
    <source>
        <dbReference type="EMBL" id="CAF1315269.1"/>
    </source>
</evidence>
<comment type="caution">
    <text evidence="2">The sequence shown here is derived from an EMBL/GenBank/DDBJ whole genome shotgun (WGS) entry which is preliminary data.</text>
</comment>
<dbReference type="EMBL" id="CAJNOR010002589">
    <property type="protein sequence ID" value="CAF1315269.1"/>
    <property type="molecule type" value="Genomic_DNA"/>
</dbReference>
<evidence type="ECO:0000313" key="5">
    <source>
        <dbReference type="Proteomes" id="UP000663852"/>
    </source>
</evidence>
<reference evidence="2" key="1">
    <citation type="submission" date="2021-02" db="EMBL/GenBank/DDBJ databases">
        <authorList>
            <person name="Nowell W R."/>
        </authorList>
    </citation>
    <scope>NUCLEOTIDE SEQUENCE</scope>
</reference>
<dbReference type="Proteomes" id="UP000663828">
    <property type="component" value="Unassembled WGS sequence"/>
</dbReference>
<feature type="compositionally biased region" description="Polar residues" evidence="1">
    <location>
        <begin position="217"/>
        <end position="236"/>
    </location>
</feature>
<feature type="region of interest" description="Disordered" evidence="1">
    <location>
        <begin position="430"/>
        <end position="460"/>
    </location>
</feature>
<name>A0A814LW35_ADIRI</name>
<dbReference type="EMBL" id="CAJNOJ010000085">
    <property type="protein sequence ID" value="CAF1070435.1"/>
    <property type="molecule type" value="Genomic_DNA"/>
</dbReference>
<keyword evidence="4" id="KW-1185">Reference proteome</keyword>
<organism evidence="2 5">
    <name type="scientific">Adineta ricciae</name>
    <name type="common">Rotifer</name>
    <dbReference type="NCBI Taxonomy" id="249248"/>
    <lineage>
        <taxon>Eukaryota</taxon>
        <taxon>Metazoa</taxon>
        <taxon>Spiralia</taxon>
        <taxon>Gnathifera</taxon>
        <taxon>Rotifera</taxon>
        <taxon>Eurotatoria</taxon>
        <taxon>Bdelloidea</taxon>
        <taxon>Adinetida</taxon>
        <taxon>Adinetidae</taxon>
        <taxon>Adineta</taxon>
    </lineage>
</organism>
<protein>
    <submittedName>
        <fullName evidence="2">Uncharacterized protein</fullName>
    </submittedName>
</protein>
<gene>
    <name evidence="2" type="ORF">EDS130_LOCUS18411</name>
    <name evidence="3" type="ORF">XAT740_LOCUS29607</name>
</gene>
<accession>A0A814LW35</accession>
<dbReference type="OrthoDB" id="10028222at2759"/>
<proteinExistence type="predicted"/>
<feature type="region of interest" description="Disordered" evidence="1">
    <location>
        <begin position="209"/>
        <end position="263"/>
    </location>
</feature>
<sequence>MSTSTSKKPTRELSSITNHLLLTKTLNSLVNDSQTSTIKENVSKSTDNTVNLLNIYHLLSNNNQNQLSSVTETSSSSSFVNHNQFKEKPTTKNSSSESTSMIYLCRFYQRNRLIEVPFTSEQQGISHDNLKHLIIQEFQLNQIPKAKLIVQIWNDQYQDYIDIESFKQIPSEGRLQVFIEKDINSIENLANSKSPSALISSQTITTTAVATGRSTTPNPTQTTMDVVSTPTVPNRSTHIHDEVDCSPQVNPKNDHDSLNNSSASQLYDHPCHHLMYDLLPKPTDGIPIPRFPPHIAAFLNGNGDANQLNAVVQVLYQEIVKYELYPNADELRSIVSRLVDRYPQCISVIGSIELLVRKLYYKFCNERKKYPMELKRRQPNKRKRLTREEDLGTNISNHQTLCSSEERRENDSNHVWLDYLKHMWTASTTDEKDNLQQQQHSASSSTSSSPVSTNVEQTQKYHPVNLSISMNNNLLCTE</sequence>
<evidence type="ECO:0000313" key="2">
    <source>
        <dbReference type="EMBL" id="CAF1070435.1"/>
    </source>
</evidence>
<dbReference type="AlphaFoldDB" id="A0A814LW35"/>
<feature type="compositionally biased region" description="Low complexity" evidence="1">
    <location>
        <begin position="436"/>
        <end position="452"/>
    </location>
</feature>
<evidence type="ECO:0000256" key="1">
    <source>
        <dbReference type="SAM" id="MobiDB-lite"/>
    </source>
</evidence>